<organism evidence="2 3">
    <name type="scientific">Candidatus Anaerobiospirillum merdipullorum</name>
    <dbReference type="NCBI Taxonomy" id="2838450"/>
    <lineage>
        <taxon>Bacteria</taxon>
        <taxon>Pseudomonadati</taxon>
        <taxon>Pseudomonadota</taxon>
        <taxon>Gammaproteobacteria</taxon>
        <taxon>Aeromonadales</taxon>
        <taxon>Succinivibrionaceae</taxon>
        <taxon>Anaerobiospirillum</taxon>
    </lineage>
</organism>
<dbReference type="InterPro" id="IPR050101">
    <property type="entry name" value="CinA"/>
</dbReference>
<dbReference type="Pfam" id="PF00994">
    <property type="entry name" value="MoCF_biosynth"/>
    <property type="match status" value="1"/>
</dbReference>
<dbReference type="InterPro" id="IPR036425">
    <property type="entry name" value="MoaB/Mog-like_dom_sf"/>
</dbReference>
<evidence type="ECO:0000259" key="1">
    <source>
        <dbReference type="SMART" id="SM00852"/>
    </source>
</evidence>
<dbReference type="SUPFAM" id="SSF53218">
    <property type="entry name" value="Molybdenum cofactor biosynthesis proteins"/>
    <property type="match status" value="1"/>
</dbReference>
<gene>
    <name evidence="2" type="ORF">IAA31_01405</name>
</gene>
<feature type="domain" description="MoaB/Mog" evidence="1">
    <location>
        <begin position="4"/>
        <end position="171"/>
    </location>
</feature>
<dbReference type="SMART" id="SM00852">
    <property type="entry name" value="MoCF_biosynth"/>
    <property type="match status" value="1"/>
</dbReference>
<dbReference type="PANTHER" id="PTHR13939:SF0">
    <property type="entry name" value="NMN AMIDOHYDROLASE-LIKE PROTEIN YFAY"/>
    <property type="match status" value="1"/>
</dbReference>
<dbReference type="Proteomes" id="UP000824150">
    <property type="component" value="Unassembled WGS sequence"/>
</dbReference>
<dbReference type="Gene3D" id="3.40.980.10">
    <property type="entry name" value="MoaB/Mog-like domain"/>
    <property type="match status" value="1"/>
</dbReference>
<evidence type="ECO:0000313" key="2">
    <source>
        <dbReference type="EMBL" id="MBU3826140.1"/>
    </source>
</evidence>
<accession>A0A9E2KMI6</accession>
<dbReference type="CDD" id="cd00885">
    <property type="entry name" value="cinA"/>
    <property type="match status" value="1"/>
</dbReference>
<comment type="caution">
    <text evidence="2">The sequence shown here is derived from an EMBL/GenBank/DDBJ whole genome shotgun (WGS) entry which is preliminary data.</text>
</comment>
<evidence type="ECO:0000313" key="3">
    <source>
        <dbReference type="Proteomes" id="UP000824150"/>
    </source>
</evidence>
<reference evidence="2" key="2">
    <citation type="submission" date="2021-04" db="EMBL/GenBank/DDBJ databases">
        <authorList>
            <person name="Gilroy R."/>
        </authorList>
    </citation>
    <scope>NUCLEOTIDE SEQUENCE</scope>
    <source>
        <strain evidence="2">687</strain>
    </source>
</reference>
<dbReference type="EMBL" id="JAHLFG010000016">
    <property type="protein sequence ID" value="MBU3826140.1"/>
    <property type="molecule type" value="Genomic_DNA"/>
</dbReference>
<reference evidence="2" key="1">
    <citation type="journal article" date="2021" name="PeerJ">
        <title>Extensive microbial diversity within the chicken gut microbiome revealed by metagenomics and culture.</title>
        <authorList>
            <person name="Gilroy R."/>
            <person name="Ravi A."/>
            <person name="Getino M."/>
            <person name="Pursley I."/>
            <person name="Horton D.L."/>
            <person name="Alikhan N.F."/>
            <person name="Baker D."/>
            <person name="Gharbi K."/>
            <person name="Hall N."/>
            <person name="Watson M."/>
            <person name="Adriaenssens E.M."/>
            <person name="Foster-Nyarko E."/>
            <person name="Jarju S."/>
            <person name="Secka A."/>
            <person name="Antonio M."/>
            <person name="Oren A."/>
            <person name="Chaudhuri R.R."/>
            <person name="La Ragione R."/>
            <person name="Hildebrand F."/>
            <person name="Pallen M.J."/>
        </authorList>
    </citation>
    <scope>NUCLEOTIDE SEQUENCE</scope>
    <source>
        <strain evidence="2">687</strain>
    </source>
</reference>
<dbReference type="AlphaFoldDB" id="A0A9E2KMI6"/>
<name>A0A9E2KMI6_9GAMM</name>
<proteinExistence type="predicted"/>
<protein>
    <recommendedName>
        <fullName evidence="1">MoaB/Mog domain-containing protein</fullName>
    </recommendedName>
</protein>
<dbReference type="NCBIfam" id="TIGR00177">
    <property type="entry name" value="molyb_syn"/>
    <property type="match status" value="1"/>
</dbReference>
<dbReference type="InterPro" id="IPR001453">
    <property type="entry name" value="MoaB/Mog_dom"/>
</dbReference>
<dbReference type="PANTHER" id="PTHR13939">
    <property type="entry name" value="NICOTINAMIDE-NUCLEOTIDE AMIDOHYDROLASE PNCC"/>
    <property type="match status" value="1"/>
</dbReference>
<sequence>MQLEIISTGDEVITGFITDTNVSYLAQELLSLGLQARFRHTVGDKLEDIIKLLSERSQEADIILVNGGLGPTTDDNTTQAAAQAAGVPQVLCEPWLAKIKAWHEARQRIMPQNNIKQAMLPAGATMIDNPRGTACGFYLKINRAMCFFTPGVPSEFKPMYQESIRPWLMAHLGMSKATQVKRFFCFGVSESKIGLTLQGLNLPKSTVIGYRAAYPLLEIKVITHGATDEERTVAIAKVKENLRSYLICEDNFAIDHSLSQVAGAGAWAIFDGATAGILPTMLSPTLNIKRALVGTLQEDPAIIAALSQDVRYVLTLKQGKSGDTILQLNDKDEPQHNLCCRYQLNITIKDKKKDAQALVAATLCLQQLSGQPLLRPDNAEMEIINGK</sequence>